<gene>
    <name evidence="2" type="ORF">LTSERUB_6395</name>
</gene>
<sequence length="227" mass="24675">AQPDTTCDNKADSSAYWAPSMKLPDGEIVNPAYQKTYYQSTNVAQYPLHPFPAGLELLAGDHHGTGPSSAITFLCANGKGYTNKVGEICGLRKAGDAVQFNIGIAFPNCWDGVNLKPTHTHNNAIYADHGKCSADYPVKIPTVNMNIAWVLPQISSLDTSKVELSMDPVMHGETRADRWGSLYTAHADFMNGWTEDGAQFMTDLCMNQGLDCGTTVPYAYSKAEENT</sequence>
<dbReference type="AlphaFoldDB" id="G5QT18"/>
<dbReference type="EMBL" id="AFCT01002302">
    <property type="protein sequence ID" value="EHC77473.1"/>
    <property type="molecule type" value="Genomic_DNA"/>
</dbReference>
<protein>
    <submittedName>
        <fullName evidence="2">Putative periplasmic or exported protein</fullName>
    </submittedName>
</protein>
<dbReference type="Proteomes" id="UP000004903">
    <property type="component" value="Unassembled WGS sequence"/>
</dbReference>
<dbReference type="PANTHER" id="PTHR43662:SF3">
    <property type="entry name" value="DOMAIN PROTEIN, PUTATIVE (AFU_ORTHOLOGUE AFUA_6G11970)-RELATED"/>
    <property type="match status" value="1"/>
</dbReference>
<dbReference type="InterPro" id="IPR018535">
    <property type="entry name" value="DUF1996"/>
</dbReference>
<organism evidence="2 3">
    <name type="scientific">Salmonella enterica subsp. enterica serovar Rubislaw str. A4-653</name>
    <dbReference type="NCBI Taxonomy" id="913081"/>
    <lineage>
        <taxon>Bacteria</taxon>
        <taxon>Pseudomonadati</taxon>
        <taxon>Pseudomonadota</taxon>
        <taxon>Gammaproteobacteria</taxon>
        <taxon>Enterobacterales</taxon>
        <taxon>Enterobacteriaceae</taxon>
        <taxon>Salmonella</taxon>
    </lineage>
</organism>
<dbReference type="Pfam" id="PF09362">
    <property type="entry name" value="DUF1996"/>
    <property type="match status" value="1"/>
</dbReference>
<proteinExistence type="predicted"/>
<feature type="non-terminal residue" evidence="2">
    <location>
        <position position="1"/>
    </location>
</feature>
<reference evidence="2 3" key="1">
    <citation type="journal article" date="2011" name="BMC Genomics">
        <title>Genome sequencing reveals diversification of virulence factor content and possible host adaptation in distinct subpopulations of Salmonella enterica.</title>
        <authorList>
            <person name="den Bakker H.C."/>
            <person name="Moreno Switt A.I."/>
            <person name="Govoni G."/>
            <person name="Cummings C.A."/>
            <person name="Ranieri M.L."/>
            <person name="Degoricija L."/>
            <person name="Hoelzer K."/>
            <person name="Rodriguez-Rivera L.D."/>
            <person name="Brown S."/>
            <person name="Bolchacova E."/>
            <person name="Furtado M.R."/>
            <person name="Wiedmann M."/>
        </authorList>
    </citation>
    <scope>NUCLEOTIDE SEQUENCE [LARGE SCALE GENOMIC DNA]</scope>
    <source>
        <strain evidence="2 3">A4-653</strain>
    </source>
</reference>
<dbReference type="PATRIC" id="fig|913081.3.peg.4959"/>
<name>G5QT18_SALRU</name>
<evidence type="ECO:0000313" key="2">
    <source>
        <dbReference type="EMBL" id="EHC77473.1"/>
    </source>
</evidence>
<accession>G5QT18</accession>
<evidence type="ECO:0000313" key="3">
    <source>
        <dbReference type="Proteomes" id="UP000004903"/>
    </source>
</evidence>
<comment type="caution">
    <text evidence="2">The sequence shown here is derived from an EMBL/GenBank/DDBJ whole genome shotgun (WGS) entry which is preliminary data.</text>
</comment>
<evidence type="ECO:0000259" key="1">
    <source>
        <dbReference type="Pfam" id="PF09362"/>
    </source>
</evidence>
<dbReference type="PANTHER" id="PTHR43662">
    <property type="match status" value="1"/>
</dbReference>
<feature type="domain" description="DUF1996" evidence="1">
    <location>
        <begin position="4"/>
        <end position="193"/>
    </location>
</feature>